<dbReference type="AlphaFoldDB" id="A7ENR4"/>
<sequence>MPIWLSHESQLLKSYKGGLACLSIHIHIHAIKAQQWKRSPKILNPTHISSAGWENGGTVEEGNPGLRKFMN</sequence>
<dbReference type="RefSeq" id="XP_001591517.1">
    <property type="nucleotide sequence ID" value="XM_001591467.1"/>
</dbReference>
<gene>
    <name evidence="2" type="ORF">SS1G_06963</name>
</gene>
<dbReference type="EMBL" id="CH476629">
    <property type="protein sequence ID" value="EDO04480.1"/>
    <property type="molecule type" value="Genomic_DNA"/>
</dbReference>
<protein>
    <submittedName>
        <fullName evidence="2">Uncharacterized protein</fullName>
    </submittedName>
</protein>
<dbReference type="Proteomes" id="UP000001312">
    <property type="component" value="Unassembled WGS sequence"/>
</dbReference>
<dbReference type="HOGENOM" id="CLU_2741572_0_0_1"/>
<evidence type="ECO:0000313" key="2">
    <source>
        <dbReference type="EMBL" id="EDO04480.1"/>
    </source>
</evidence>
<evidence type="ECO:0000256" key="1">
    <source>
        <dbReference type="SAM" id="MobiDB-lite"/>
    </source>
</evidence>
<feature type="region of interest" description="Disordered" evidence="1">
    <location>
        <begin position="47"/>
        <end position="71"/>
    </location>
</feature>
<organism evidence="2 3">
    <name type="scientific">Sclerotinia sclerotiorum (strain ATCC 18683 / 1980 / Ss-1)</name>
    <name type="common">White mold</name>
    <name type="synonym">Whetzelinia sclerotiorum</name>
    <dbReference type="NCBI Taxonomy" id="665079"/>
    <lineage>
        <taxon>Eukaryota</taxon>
        <taxon>Fungi</taxon>
        <taxon>Dikarya</taxon>
        <taxon>Ascomycota</taxon>
        <taxon>Pezizomycotina</taxon>
        <taxon>Leotiomycetes</taxon>
        <taxon>Helotiales</taxon>
        <taxon>Sclerotiniaceae</taxon>
        <taxon>Sclerotinia</taxon>
    </lineage>
</organism>
<proteinExistence type="predicted"/>
<evidence type="ECO:0000313" key="3">
    <source>
        <dbReference type="Proteomes" id="UP000001312"/>
    </source>
</evidence>
<reference evidence="3" key="1">
    <citation type="journal article" date="2011" name="PLoS Genet.">
        <title>Genomic analysis of the necrotrophic fungal pathogens Sclerotinia sclerotiorum and Botrytis cinerea.</title>
        <authorList>
            <person name="Amselem J."/>
            <person name="Cuomo C.A."/>
            <person name="van Kan J.A."/>
            <person name="Viaud M."/>
            <person name="Benito E.P."/>
            <person name="Couloux A."/>
            <person name="Coutinho P.M."/>
            <person name="de Vries R.P."/>
            <person name="Dyer P.S."/>
            <person name="Fillinger S."/>
            <person name="Fournier E."/>
            <person name="Gout L."/>
            <person name="Hahn M."/>
            <person name="Kohn L."/>
            <person name="Lapalu N."/>
            <person name="Plummer K.M."/>
            <person name="Pradier J.M."/>
            <person name="Quevillon E."/>
            <person name="Sharon A."/>
            <person name="Simon A."/>
            <person name="ten Have A."/>
            <person name="Tudzynski B."/>
            <person name="Tudzynski P."/>
            <person name="Wincker P."/>
            <person name="Andrew M."/>
            <person name="Anthouard V."/>
            <person name="Beever R.E."/>
            <person name="Beffa R."/>
            <person name="Benoit I."/>
            <person name="Bouzid O."/>
            <person name="Brault B."/>
            <person name="Chen Z."/>
            <person name="Choquer M."/>
            <person name="Collemare J."/>
            <person name="Cotton P."/>
            <person name="Danchin E.G."/>
            <person name="Da Silva C."/>
            <person name="Gautier A."/>
            <person name="Giraud C."/>
            <person name="Giraud T."/>
            <person name="Gonzalez C."/>
            <person name="Grossetete S."/>
            <person name="Guldener U."/>
            <person name="Henrissat B."/>
            <person name="Howlett B.J."/>
            <person name="Kodira C."/>
            <person name="Kretschmer M."/>
            <person name="Lappartient A."/>
            <person name="Leroch M."/>
            <person name="Levis C."/>
            <person name="Mauceli E."/>
            <person name="Neuveglise C."/>
            <person name="Oeser B."/>
            <person name="Pearson M."/>
            <person name="Poulain J."/>
            <person name="Poussereau N."/>
            <person name="Quesneville H."/>
            <person name="Rascle C."/>
            <person name="Schumacher J."/>
            <person name="Segurens B."/>
            <person name="Sexton A."/>
            <person name="Silva E."/>
            <person name="Sirven C."/>
            <person name="Soanes D.M."/>
            <person name="Talbot N.J."/>
            <person name="Templeton M."/>
            <person name="Yandava C."/>
            <person name="Yarden O."/>
            <person name="Zeng Q."/>
            <person name="Rollins J.A."/>
            <person name="Lebrun M.H."/>
            <person name="Dickman M."/>
        </authorList>
    </citation>
    <scope>NUCLEOTIDE SEQUENCE [LARGE SCALE GENOMIC DNA]</scope>
    <source>
        <strain evidence="3">ATCC 18683 / 1980 / Ss-1</strain>
    </source>
</reference>
<dbReference type="KEGG" id="ssl:SS1G_06963"/>
<name>A7ENR4_SCLS1</name>
<keyword evidence="3" id="KW-1185">Reference proteome</keyword>
<dbReference type="GeneID" id="5488119"/>
<accession>A7ENR4</accession>
<dbReference type="InParanoid" id="A7ENR4"/>